<comment type="similarity">
    <text evidence="3 7">Belongs to the flagella basal body rod proteins family.</text>
</comment>
<dbReference type="PANTHER" id="PTHR30033">
    <property type="entry name" value="FLAGELLAR HOOK-ASSOCIATED PROTEIN 1"/>
    <property type="match status" value="1"/>
</dbReference>
<gene>
    <name evidence="7 10" type="primary">flgK</name>
    <name evidence="10" type="ORF">H9636_01970</name>
</gene>
<name>A0ABR8X7W2_9BACL</name>
<feature type="domain" description="Flagellar basal-body/hook protein C-terminal" evidence="8">
    <location>
        <begin position="515"/>
        <end position="554"/>
    </location>
</feature>
<keyword evidence="10" id="KW-0969">Cilium</keyword>
<evidence type="ECO:0000256" key="1">
    <source>
        <dbReference type="ARBA" id="ARBA00004365"/>
    </source>
</evidence>
<dbReference type="PANTHER" id="PTHR30033:SF1">
    <property type="entry name" value="FLAGELLAR HOOK-ASSOCIATED PROTEIN 1"/>
    <property type="match status" value="1"/>
</dbReference>
<dbReference type="InterPro" id="IPR010930">
    <property type="entry name" value="Flg_bb/hook_C_dom"/>
</dbReference>
<comment type="subcellular location">
    <subcellularLocation>
        <location evidence="1 7">Bacterial flagellum</location>
    </subcellularLocation>
    <subcellularLocation>
        <location evidence="2 7">Secreted</location>
    </subcellularLocation>
</comment>
<protein>
    <recommendedName>
        <fullName evidence="4 7">Flagellar hook-associated protein 1</fullName>
        <shortName evidence="7">HAP1</shortName>
    </recommendedName>
</protein>
<keyword evidence="11" id="KW-1185">Reference proteome</keyword>
<evidence type="ECO:0000256" key="5">
    <source>
        <dbReference type="ARBA" id="ARBA00022525"/>
    </source>
</evidence>
<proteinExistence type="inferred from homology"/>
<organism evidence="10 11">
    <name type="scientific">Ureibacillus galli</name>
    <dbReference type="NCBI Taxonomy" id="2762222"/>
    <lineage>
        <taxon>Bacteria</taxon>
        <taxon>Bacillati</taxon>
        <taxon>Bacillota</taxon>
        <taxon>Bacilli</taxon>
        <taxon>Bacillales</taxon>
        <taxon>Caryophanaceae</taxon>
        <taxon>Ureibacillus</taxon>
    </lineage>
</organism>
<dbReference type="Pfam" id="PF22638">
    <property type="entry name" value="FlgK_D1"/>
    <property type="match status" value="1"/>
</dbReference>
<dbReference type="EMBL" id="JACSQA010000002">
    <property type="protein sequence ID" value="MBD8025414.1"/>
    <property type="molecule type" value="Genomic_DNA"/>
</dbReference>
<keyword evidence="5 7" id="KW-0964">Secreted</keyword>
<dbReference type="SUPFAM" id="SSF64518">
    <property type="entry name" value="Phase 1 flagellin"/>
    <property type="match status" value="1"/>
</dbReference>
<keyword evidence="10" id="KW-0966">Cell projection</keyword>
<evidence type="ECO:0000259" key="8">
    <source>
        <dbReference type="Pfam" id="PF06429"/>
    </source>
</evidence>
<evidence type="ECO:0000256" key="7">
    <source>
        <dbReference type="RuleBase" id="RU362065"/>
    </source>
</evidence>
<evidence type="ECO:0000313" key="11">
    <source>
        <dbReference type="Proteomes" id="UP000640930"/>
    </source>
</evidence>
<evidence type="ECO:0000256" key="6">
    <source>
        <dbReference type="ARBA" id="ARBA00023143"/>
    </source>
</evidence>
<sequence length="561" mass="60800">MRSTFMGLEASKRGLFTQQSALYTTGHNISNANTIGYTRQRVNMASTLGYPGAGLNSPMTAGHIGTGVEATSVQRIRDEFIDRQYRQETNKLGYWESKANAISQMEDVMSEPSEYGLNEAFNLFWSSLQDVSTNPEDSAARKVAIQRAEHLADTFNYLDTQLKQIQGNIGNEIDVSTTQINSILKQIAEINKQIQAVEPNGYMPNDLYDARDTLLDELNEYMPVSVERVKSGGNALEIAEGSYKITYKTADGTTMTLVDGKDYAELKAIDTAGNKVDGNVDDAATNGFNPFAKMVVSNIGNPPDRTTTQGSFEEADFENSKGKLLALINSYGFKNTDSPTTEGYYPDMLANLDKLAQVFVEAFNTVHQAGYTLNSTSDSTTPDGGLFFVGEGATATSAGTVTAGTIKVSDEIKKDPKKIAASSAPGEEGNGKWATELANLQSKAVGANGFTIDLDNTNPNDANVTYTPTIDLEGATFQSFYESLIGQLGVDGQEAARLQYNSETIRLTVANNRASMSSVSLDEEMTNMITFQQAYNANARMITVIDETLDKIINGMGRAGL</sequence>
<keyword evidence="6 7" id="KW-0975">Bacterial flagellum</keyword>
<evidence type="ECO:0000259" key="9">
    <source>
        <dbReference type="Pfam" id="PF22638"/>
    </source>
</evidence>
<accession>A0ABR8X7W2</accession>
<dbReference type="Pfam" id="PF06429">
    <property type="entry name" value="Flg_bbr_C"/>
    <property type="match status" value="1"/>
</dbReference>
<evidence type="ECO:0000256" key="4">
    <source>
        <dbReference type="ARBA" id="ARBA00016244"/>
    </source>
</evidence>
<dbReference type="InterPro" id="IPR053927">
    <property type="entry name" value="FlgK_helical"/>
</dbReference>
<dbReference type="PRINTS" id="PR01005">
    <property type="entry name" value="FLGHOOKAP1"/>
</dbReference>
<dbReference type="InterPro" id="IPR002371">
    <property type="entry name" value="FlgK"/>
</dbReference>
<dbReference type="RefSeq" id="WP_191705978.1">
    <property type="nucleotide sequence ID" value="NZ_JACSQA010000002.1"/>
</dbReference>
<dbReference type="Proteomes" id="UP000640930">
    <property type="component" value="Unassembled WGS sequence"/>
</dbReference>
<keyword evidence="10" id="KW-0282">Flagellum</keyword>
<comment type="caution">
    <text evidence="10">The sequence shown here is derived from an EMBL/GenBank/DDBJ whole genome shotgun (WGS) entry which is preliminary data.</text>
</comment>
<evidence type="ECO:0000256" key="2">
    <source>
        <dbReference type="ARBA" id="ARBA00004613"/>
    </source>
</evidence>
<dbReference type="NCBIfam" id="TIGR02492">
    <property type="entry name" value="flgK_ends"/>
    <property type="match status" value="1"/>
</dbReference>
<feature type="domain" description="Flagellar hook-associated protein FlgK helical" evidence="9">
    <location>
        <begin position="102"/>
        <end position="376"/>
    </location>
</feature>
<reference evidence="10 11" key="1">
    <citation type="submission" date="2020-08" db="EMBL/GenBank/DDBJ databases">
        <title>A Genomic Blueprint of the Chicken Gut Microbiome.</title>
        <authorList>
            <person name="Gilroy R."/>
            <person name="Ravi A."/>
            <person name="Getino M."/>
            <person name="Pursley I."/>
            <person name="Horton D.L."/>
            <person name="Alikhan N.-F."/>
            <person name="Baker D."/>
            <person name="Gharbi K."/>
            <person name="Hall N."/>
            <person name="Watson M."/>
            <person name="Adriaenssens E.M."/>
            <person name="Foster-Nyarko E."/>
            <person name="Jarju S."/>
            <person name="Secka A."/>
            <person name="Antonio M."/>
            <person name="Oren A."/>
            <person name="Chaudhuri R."/>
            <person name="La Ragione R.M."/>
            <person name="Hildebrand F."/>
            <person name="Pallen M.J."/>
        </authorList>
    </citation>
    <scope>NUCLEOTIDE SEQUENCE [LARGE SCALE GENOMIC DNA]</scope>
    <source>
        <strain evidence="10 11">Re31</strain>
    </source>
</reference>
<evidence type="ECO:0000256" key="3">
    <source>
        <dbReference type="ARBA" id="ARBA00009677"/>
    </source>
</evidence>
<evidence type="ECO:0000313" key="10">
    <source>
        <dbReference type="EMBL" id="MBD8025414.1"/>
    </source>
</evidence>